<organism evidence="1 2">
    <name type="scientific">Lithospermum erythrorhizon</name>
    <name type="common">Purple gromwell</name>
    <name type="synonym">Lithospermum officinale var. erythrorhizon</name>
    <dbReference type="NCBI Taxonomy" id="34254"/>
    <lineage>
        <taxon>Eukaryota</taxon>
        <taxon>Viridiplantae</taxon>
        <taxon>Streptophyta</taxon>
        <taxon>Embryophyta</taxon>
        <taxon>Tracheophyta</taxon>
        <taxon>Spermatophyta</taxon>
        <taxon>Magnoliopsida</taxon>
        <taxon>eudicotyledons</taxon>
        <taxon>Gunneridae</taxon>
        <taxon>Pentapetalae</taxon>
        <taxon>asterids</taxon>
        <taxon>lamiids</taxon>
        <taxon>Boraginales</taxon>
        <taxon>Boraginaceae</taxon>
        <taxon>Boraginoideae</taxon>
        <taxon>Lithospermeae</taxon>
        <taxon>Lithospermum</taxon>
    </lineage>
</organism>
<dbReference type="EMBL" id="BAABME010000751">
    <property type="protein sequence ID" value="GAA0145226.1"/>
    <property type="molecule type" value="Genomic_DNA"/>
</dbReference>
<keyword evidence="2" id="KW-1185">Reference proteome</keyword>
<proteinExistence type="predicted"/>
<comment type="caution">
    <text evidence="1">The sequence shown here is derived from an EMBL/GenBank/DDBJ whole genome shotgun (WGS) entry which is preliminary data.</text>
</comment>
<evidence type="ECO:0000313" key="2">
    <source>
        <dbReference type="Proteomes" id="UP001454036"/>
    </source>
</evidence>
<reference evidence="1 2" key="1">
    <citation type="submission" date="2024-01" db="EMBL/GenBank/DDBJ databases">
        <title>The complete chloroplast genome sequence of Lithospermum erythrorhizon: insights into the phylogenetic relationship among Boraginaceae species and the maternal lineages of purple gromwells.</title>
        <authorList>
            <person name="Okada T."/>
            <person name="Watanabe K."/>
        </authorList>
    </citation>
    <scope>NUCLEOTIDE SEQUENCE [LARGE SCALE GENOMIC DNA]</scope>
</reference>
<dbReference type="Proteomes" id="UP001454036">
    <property type="component" value="Unassembled WGS sequence"/>
</dbReference>
<accession>A0AAV3P2H1</accession>
<sequence>MDKEERNPLRRDRYKVNIDEINKRRRKVYSEKRRHLEFANESSNANTAEVHPMLDKLPNCDQNIFSINVIPSSTNQHVFHASVLTSSDLRSVVANDDAIEHRLTESILPEYLVQLITGTDERSKEFQNMIQTYNNHFAFTTIGITCDNKYQRRDRGIYTVKV</sequence>
<name>A0AAV3P2H1_LITER</name>
<evidence type="ECO:0000313" key="1">
    <source>
        <dbReference type="EMBL" id="GAA0145226.1"/>
    </source>
</evidence>
<protein>
    <submittedName>
        <fullName evidence="1">Uncharacterized protein</fullName>
    </submittedName>
</protein>
<dbReference type="AlphaFoldDB" id="A0AAV3P2H1"/>
<gene>
    <name evidence="1" type="ORF">LIER_05470</name>
</gene>